<keyword evidence="4" id="KW-0255">Endonuclease</keyword>
<dbReference type="GO" id="GO:0003676">
    <property type="term" value="F:nucleic acid binding"/>
    <property type="evidence" value="ECO:0007669"/>
    <property type="project" value="InterPro"/>
</dbReference>
<keyword evidence="1" id="KW-0808">Transferase</keyword>
<dbReference type="InterPro" id="IPR041373">
    <property type="entry name" value="RT_RNaseH"/>
</dbReference>
<evidence type="ECO:0000256" key="5">
    <source>
        <dbReference type="ARBA" id="ARBA00022801"/>
    </source>
</evidence>
<evidence type="ECO:0000256" key="1">
    <source>
        <dbReference type="ARBA" id="ARBA00022679"/>
    </source>
</evidence>
<feature type="domain" description="Reverse transcriptase RNase H-like" evidence="7">
    <location>
        <begin position="31"/>
        <end position="118"/>
    </location>
</feature>
<sequence>MTISAEARMELQWWSQTLPNTSAPIHRPNFSVVIFTDASRSGWGAVSGDDRVHGHWSEDEKRHHINYLELLAIFLALKHFGQHLSDCAILLRVDNTPAIAYINKMGDHLAKEILQWAEQKHLWLFASYSFYQSCKKLSPTARKV</sequence>
<keyword evidence="2" id="KW-0548">Nucleotidyltransferase</keyword>
<protein>
    <recommendedName>
        <fullName evidence="7">Reverse transcriptase RNase H-like domain-containing protein</fullName>
    </recommendedName>
</protein>
<dbReference type="AlphaFoldDB" id="A0AA38ME76"/>
<dbReference type="InterPro" id="IPR036397">
    <property type="entry name" value="RNaseH_sf"/>
</dbReference>
<dbReference type="GO" id="GO:0003964">
    <property type="term" value="F:RNA-directed DNA polymerase activity"/>
    <property type="evidence" value="ECO:0007669"/>
    <property type="project" value="UniProtKB-KW"/>
</dbReference>
<dbReference type="Gene3D" id="3.30.420.10">
    <property type="entry name" value="Ribonuclease H-like superfamily/Ribonuclease H"/>
    <property type="match status" value="1"/>
</dbReference>
<evidence type="ECO:0000256" key="6">
    <source>
        <dbReference type="ARBA" id="ARBA00022918"/>
    </source>
</evidence>
<evidence type="ECO:0000313" key="9">
    <source>
        <dbReference type="Proteomes" id="UP001168821"/>
    </source>
</evidence>
<dbReference type="PANTHER" id="PTHR33050">
    <property type="entry name" value="REVERSE TRANSCRIPTASE DOMAIN-CONTAINING PROTEIN"/>
    <property type="match status" value="1"/>
</dbReference>
<dbReference type="Proteomes" id="UP001168821">
    <property type="component" value="Unassembled WGS sequence"/>
</dbReference>
<evidence type="ECO:0000256" key="4">
    <source>
        <dbReference type="ARBA" id="ARBA00022759"/>
    </source>
</evidence>
<dbReference type="InterPro" id="IPR043502">
    <property type="entry name" value="DNA/RNA_pol_sf"/>
</dbReference>
<keyword evidence="9" id="KW-1185">Reference proteome</keyword>
<dbReference type="InterPro" id="IPR052055">
    <property type="entry name" value="Hepadnavirus_pol/RT"/>
</dbReference>
<dbReference type="EMBL" id="JALNTZ010000005">
    <property type="protein sequence ID" value="KAJ3652986.1"/>
    <property type="molecule type" value="Genomic_DNA"/>
</dbReference>
<keyword evidence="3" id="KW-0540">Nuclease</keyword>
<proteinExistence type="predicted"/>
<dbReference type="CDD" id="cd09275">
    <property type="entry name" value="RNase_HI_RT_DIRS1"/>
    <property type="match status" value="1"/>
</dbReference>
<evidence type="ECO:0000259" key="7">
    <source>
        <dbReference type="Pfam" id="PF17917"/>
    </source>
</evidence>
<evidence type="ECO:0000313" key="8">
    <source>
        <dbReference type="EMBL" id="KAJ3652986.1"/>
    </source>
</evidence>
<comment type="caution">
    <text evidence="8">The sequence shown here is derived from an EMBL/GenBank/DDBJ whole genome shotgun (WGS) entry which is preliminary data.</text>
</comment>
<dbReference type="GO" id="GO:0016787">
    <property type="term" value="F:hydrolase activity"/>
    <property type="evidence" value="ECO:0007669"/>
    <property type="project" value="UniProtKB-KW"/>
</dbReference>
<dbReference type="PANTHER" id="PTHR33050:SF7">
    <property type="entry name" value="RIBONUCLEASE H"/>
    <property type="match status" value="1"/>
</dbReference>
<evidence type="ECO:0000256" key="2">
    <source>
        <dbReference type="ARBA" id="ARBA00022695"/>
    </source>
</evidence>
<keyword evidence="5" id="KW-0378">Hydrolase</keyword>
<keyword evidence="6" id="KW-0695">RNA-directed DNA polymerase</keyword>
<reference evidence="8" key="1">
    <citation type="journal article" date="2023" name="G3 (Bethesda)">
        <title>Whole genome assemblies of Zophobas morio and Tenebrio molitor.</title>
        <authorList>
            <person name="Kaur S."/>
            <person name="Stinson S.A."/>
            <person name="diCenzo G.C."/>
        </authorList>
    </citation>
    <scope>NUCLEOTIDE SEQUENCE</scope>
    <source>
        <strain evidence="8">QUZm001</strain>
    </source>
</reference>
<accession>A0AA38ME76</accession>
<evidence type="ECO:0000256" key="3">
    <source>
        <dbReference type="ARBA" id="ARBA00022722"/>
    </source>
</evidence>
<dbReference type="SUPFAM" id="SSF56672">
    <property type="entry name" value="DNA/RNA polymerases"/>
    <property type="match status" value="1"/>
</dbReference>
<dbReference type="Pfam" id="PF17917">
    <property type="entry name" value="RT_RNaseH"/>
    <property type="match status" value="1"/>
</dbReference>
<gene>
    <name evidence="8" type="ORF">Zmor_018907</name>
</gene>
<name>A0AA38ME76_9CUCU</name>
<organism evidence="8 9">
    <name type="scientific">Zophobas morio</name>
    <dbReference type="NCBI Taxonomy" id="2755281"/>
    <lineage>
        <taxon>Eukaryota</taxon>
        <taxon>Metazoa</taxon>
        <taxon>Ecdysozoa</taxon>
        <taxon>Arthropoda</taxon>
        <taxon>Hexapoda</taxon>
        <taxon>Insecta</taxon>
        <taxon>Pterygota</taxon>
        <taxon>Neoptera</taxon>
        <taxon>Endopterygota</taxon>
        <taxon>Coleoptera</taxon>
        <taxon>Polyphaga</taxon>
        <taxon>Cucujiformia</taxon>
        <taxon>Tenebrionidae</taxon>
        <taxon>Zophobas</taxon>
    </lineage>
</organism>
<dbReference type="GO" id="GO:0004519">
    <property type="term" value="F:endonuclease activity"/>
    <property type="evidence" value="ECO:0007669"/>
    <property type="project" value="UniProtKB-KW"/>
</dbReference>